<evidence type="ECO:0000313" key="5">
    <source>
        <dbReference type="Proteomes" id="UP000242146"/>
    </source>
</evidence>
<evidence type="ECO:0000256" key="2">
    <source>
        <dbReference type="SAM" id="Phobius"/>
    </source>
</evidence>
<dbReference type="GO" id="GO:0009247">
    <property type="term" value="P:glycolipid biosynthetic process"/>
    <property type="evidence" value="ECO:0007669"/>
    <property type="project" value="TreeGrafter"/>
</dbReference>
<keyword evidence="2" id="KW-0812">Transmembrane</keyword>
<evidence type="ECO:0000256" key="1">
    <source>
        <dbReference type="ARBA" id="ARBA00038048"/>
    </source>
</evidence>
<name>A0A1X2GXH1_9FUNG</name>
<keyword evidence="2" id="KW-1133">Transmembrane helix</keyword>
<organism evidence="4 5">
    <name type="scientific">Hesseltinella vesiculosa</name>
    <dbReference type="NCBI Taxonomy" id="101127"/>
    <lineage>
        <taxon>Eukaryota</taxon>
        <taxon>Fungi</taxon>
        <taxon>Fungi incertae sedis</taxon>
        <taxon>Mucoromycota</taxon>
        <taxon>Mucoromycotina</taxon>
        <taxon>Mucoromycetes</taxon>
        <taxon>Mucorales</taxon>
        <taxon>Cunninghamellaceae</taxon>
        <taxon>Hesseltinella</taxon>
    </lineage>
</organism>
<feature type="domain" description="Saccharopine dehydrogenase NADP binding" evidence="3">
    <location>
        <begin position="8"/>
        <end position="138"/>
    </location>
</feature>
<proteinExistence type="inferred from homology"/>
<reference evidence="4 5" key="1">
    <citation type="submission" date="2016-07" db="EMBL/GenBank/DDBJ databases">
        <title>Pervasive Adenine N6-methylation of Active Genes in Fungi.</title>
        <authorList>
            <consortium name="DOE Joint Genome Institute"/>
            <person name="Mondo S.J."/>
            <person name="Dannebaum R.O."/>
            <person name="Kuo R.C."/>
            <person name="Labutti K."/>
            <person name="Haridas S."/>
            <person name="Kuo A."/>
            <person name="Salamov A."/>
            <person name="Ahrendt S.R."/>
            <person name="Lipzen A."/>
            <person name="Sullivan W."/>
            <person name="Andreopoulos W.B."/>
            <person name="Clum A."/>
            <person name="Lindquist E."/>
            <person name="Daum C."/>
            <person name="Ramamoorthy G.K."/>
            <person name="Gryganskyi A."/>
            <person name="Culley D."/>
            <person name="Magnuson J.K."/>
            <person name="James T.Y."/>
            <person name="O'Malley M.A."/>
            <person name="Stajich J.E."/>
            <person name="Spatafora J.W."/>
            <person name="Visel A."/>
            <person name="Grigoriev I.V."/>
        </authorList>
    </citation>
    <scope>NUCLEOTIDE SEQUENCE [LARGE SCALE GENOMIC DNA]</scope>
    <source>
        <strain evidence="4 5">NRRL 3301</strain>
    </source>
</reference>
<dbReference type="GO" id="GO:0005739">
    <property type="term" value="C:mitochondrion"/>
    <property type="evidence" value="ECO:0007669"/>
    <property type="project" value="TreeGrafter"/>
</dbReference>
<dbReference type="STRING" id="101127.A0A1X2GXH1"/>
<accession>A0A1X2GXH1</accession>
<dbReference type="PANTHER" id="PTHR12286:SF5">
    <property type="entry name" value="SACCHAROPINE DEHYDROGENASE-LIKE OXIDOREDUCTASE"/>
    <property type="match status" value="1"/>
</dbReference>
<dbReference type="PANTHER" id="PTHR12286">
    <property type="entry name" value="SACCHAROPINE DEHYDROGENASE-LIKE OXIDOREDUCTASE"/>
    <property type="match status" value="1"/>
</dbReference>
<comment type="caution">
    <text evidence="4">The sequence shown here is derived from an EMBL/GenBank/DDBJ whole genome shotgun (WGS) entry which is preliminary data.</text>
</comment>
<dbReference type="AlphaFoldDB" id="A0A1X2GXH1"/>
<dbReference type="EMBL" id="MCGT01000001">
    <property type="protein sequence ID" value="ORX62791.1"/>
    <property type="molecule type" value="Genomic_DNA"/>
</dbReference>
<comment type="similarity">
    <text evidence="1">Belongs to the saccharopine dehydrogenase family.</text>
</comment>
<dbReference type="InterPro" id="IPR051276">
    <property type="entry name" value="Saccharopine_DH-like_oxidrdct"/>
</dbReference>
<dbReference type="InterPro" id="IPR005097">
    <property type="entry name" value="Sacchrp_dh_NADP-bd"/>
</dbReference>
<dbReference type="InterPro" id="IPR036291">
    <property type="entry name" value="NAD(P)-bd_dom_sf"/>
</dbReference>
<dbReference type="OrthoDB" id="10268090at2759"/>
<dbReference type="SUPFAM" id="SSF51735">
    <property type="entry name" value="NAD(P)-binding Rossmann-fold domains"/>
    <property type="match status" value="1"/>
</dbReference>
<sequence length="413" mass="45962">MSRKYDLVVYGAAGFTGATTCEYIAELKDKDLSWAIAGRSQAKLNKVKNDLIKIDPALETLDILLADSSQPESLDAFLKDTKVVISTVGPFLKYGTPLVEACIRHNTHYVDITGEYNWMKQLIDRYHTSAQANQTMIVPACGFDSVPSDIGVFMTVDYLRNHHNLDTANVKFSLVDVVGGVSGGTLQTMTEALADTSITVKQNVDPYLLAQQRGIDKASIPTMYRDRDFPGWQAFFIMAVTNEKVVRRSWSLYAERQQSYGRLFTYKETMSFSWLPAFLITAFVYLTPVAAVLLRFKWFKKIAQKYIVPSGGTGPTREQRAKGRFEAHIIAEAETEPYDAPVRARGIVRGFSDPGYSDTCVMLTQAALSIAKDHDRLPGKQGGILTPASAFGHVLIDRLNASRRMQLEVATLE</sequence>
<dbReference type="Proteomes" id="UP000242146">
    <property type="component" value="Unassembled WGS sequence"/>
</dbReference>
<dbReference type="GO" id="GO:0005811">
    <property type="term" value="C:lipid droplet"/>
    <property type="evidence" value="ECO:0007669"/>
    <property type="project" value="TreeGrafter"/>
</dbReference>
<gene>
    <name evidence="4" type="ORF">DM01DRAFT_1330922</name>
</gene>
<dbReference type="Gene3D" id="3.40.50.720">
    <property type="entry name" value="NAD(P)-binding Rossmann-like Domain"/>
    <property type="match status" value="1"/>
</dbReference>
<protein>
    <submittedName>
        <fullName evidence="4">Saccharopine dehydrogenase</fullName>
    </submittedName>
</protein>
<keyword evidence="2" id="KW-0472">Membrane</keyword>
<keyword evidence="5" id="KW-1185">Reference proteome</keyword>
<feature type="transmembrane region" description="Helical" evidence="2">
    <location>
        <begin position="274"/>
        <end position="296"/>
    </location>
</feature>
<dbReference type="Pfam" id="PF03435">
    <property type="entry name" value="Sacchrp_dh_NADP"/>
    <property type="match status" value="1"/>
</dbReference>
<evidence type="ECO:0000313" key="4">
    <source>
        <dbReference type="EMBL" id="ORX62791.1"/>
    </source>
</evidence>
<evidence type="ECO:0000259" key="3">
    <source>
        <dbReference type="Pfam" id="PF03435"/>
    </source>
</evidence>
<dbReference type="GO" id="GO:0005886">
    <property type="term" value="C:plasma membrane"/>
    <property type="evidence" value="ECO:0007669"/>
    <property type="project" value="TreeGrafter"/>
</dbReference>